<evidence type="ECO:0000256" key="4">
    <source>
        <dbReference type="ARBA" id="ARBA00023125"/>
    </source>
</evidence>
<dbReference type="InterPro" id="IPR039425">
    <property type="entry name" value="RNA_pol_sigma-70-like"/>
</dbReference>
<evidence type="ECO:0000259" key="7">
    <source>
        <dbReference type="Pfam" id="PF04542"/>
    </source>
</evidence>
<keyword evidence="2 6" id="KW-0805">Transcription regulation</keyword>
<evidence type="ECO:0000256" key="5">
    <source>
        <dbReference type="ARBA" id="ARBA00023163"/>
    </source>
</evidence>
<evidence type="ECO:0000256" key="1">
    <source>
        <dbReference type="ARBA" id="ARBA00010641"/>
    </source>
</evidence>
<keyword evidence="3 6" id="KW-0731">Sigma factor</keyword>
<feature type="domain" description="RNA polymerase sigma-70 region 2" evidence="7">
    <location>
        <begin position="23"/>
        <end position="86"/>
    </location>
</feature>
<dbReference type="NCBIfam" id="TIGR02937">
    <property type="entry name" value="sigma70-ECF"/>
    <property type="match status" value="1"/>
</dbReference>
<dbReference type="Pfam" id="PF04542">
    <property type="entry name" value="Sigma70_r2"/>
    <property type="match status" value="1"/>
</dbReference>
<dbReference type="GO" id="GO:0006950">
    <property type="term" value="P:response to stress"/>
    <property type="evidence" value="ECO:0007669"/>
    <property type="project" value="UniProtKB-ARBA"/>
</dbReference>
<dbReference type="InterPro" id="IPR007627">
    <property type="entry name" value="RNA_pol_sigma70_r2"/>
</dbReference>
<evidence type="ECO:0000256" key="6">
    <source>
        <dbReference type="RuleBase" id="RU000716"/>
    </source>
</evidence>
<comment type="similarity">
    <text evidence="1 6">Belongs to the sigma-70 factor family. ECF subfamily.</text>
</comment>
<dbReference type="Gene3D" id="1.10.1740.10">
    <property type="match status" value="1"/>
</dbReference>
<dbReference type="RefSeq" id="WP_188496713.1">
    <property type="nucleotide sequence ID" value="NZ_BMFV01000008.1"/>
</dbReference>
<dbReference type="InterPro" id="IPR013325">
    <property type="entry name" value="RNA_pol_sigma_r2"/>
</dbReference>
<accession>A0A8J2ZVB4</accession>
<keyword evidence="5 6" id="KW-0804">Transcription</keyword>
<dbReference type="AlphaFoldDB" id="A0A8J2ZVB4"/>
<evidence type="ECO:0000313" key="9">
    <source>
        <dbReference type="EMBL" id="GGH79374.1"/>
    </source>
</evidence>
<dbReference type="GO" id="GO:0006352">
    <property type="term" value="P:DNA-templated transcription initiation"/>
    <property type="evidence" value="ECO:0007669"/>
    <property type="project" value="InterPro"/>
</dbReference>
<evidence type="ECO:0000256" key="3">
    <source>
        <dbReference type="ARBA" id="ARBA00023082"/>
    </source>
</evidence>
<keyword evidence="10" id="KW-1185">Reference proteome</keyword>
<dbReference type="PANTHER" id="PTHR43133">
    <property type="entry name" value="RNA POLYMERASE ECF-TYPE SIGMA FACTO"/>
    <property type="match status" value="1"/>
</dbReference>
<dbReference type="Gene3D" id="1.10.10.10">
    <property type="entry name" value="Winged helix-like DNA-binding domain superfamily/Winged helix DNA-binding domain"/>
    <property type="match status" value="1"/>
</dbReference>
<evidence type="ECO:0000313" key="10">
    <source>
        <dbReference type="Proteomes" id="UP000656813"/>
    </source>
</evidence>
<dbReference type="PANTHER" id="PTHR43133:SF60">
    <property type="entry name" value="RNA POLYMERASE SIGMA FACTOR SIGV"/>
    <property type="match status" value="1"/>
</dbReference>
<dbReference type="GO" id="GO:0003677">
    <property type="term" value="F:DNA binding"/>
    <property type="evidence" value="ECO:0007669"/>
    <property type="project" value="UniProtKB-KW"/>
</dbReference>
<gene>
    <name evidence="9" type="ORF">GCM10007096_14200</name>
</gene>
<dbReference type="InterPro" id="IPR013324">
    <property type="entry name" value="RNA_pol_sigma_r3/r4-like"/>
</dbReference>
<dbReference type="GO" id="GO:0016987">
    <property type="term" value="F:sigma factor activity"/>
    <property type="evidence" value="ECO:0007669"/>
    <property type="project" value="UniProtKB-KW"/>
</dbReference>
<organism evidence="9 10">
    <name type="scientific">Pullulanibacillus pueri</name>
    <dbReference type="NCBI Taxonomy" id="1437324"/>
    <lineage>
        <taxon>Bacteria</taxon>
        <taxon>Bacillati</taxon>
        <taxon>Bacillota</taxon>
        <taxon>Bacilli</taxon>
        <taxon>Bacillales</taxon>
        <taxon>Sporolactobacillaceae</taxon>
        <taxon>Pullulanibacillus</taxon>
    </lineage>
</organism>
<dbReference type="SUPFAM" id="SSF88946">
    <property type="entry name" value="Sigma2 domain of RNA polymerase sigma factors"/>
    <property type="match status" value="1"/>
</dbReference>
<reference evidence="9" key="1">
    <citation type="journal article" date="2014" name="Int. J. Syst. Evol. Microbiol.">
        <title>Complete genome sequence of Corynebacterium casei LMG S-19264T (=DSM 44701T), isolated from a smear-ripened cheese.</title>
        <authorList>
            <consortium name="US DOE Joint Genome Institute (JGI-PGF)"/>
            <person name="Walter F."/>
            <person name="Albersmeier A."/>
            <person name="Kalinowski J."/>
            <person name="Ruckert C."/>
        </authorList>
    </citation>
    <scope>NUCLEOTIDE SEQUENCE</scope>
    <source>
        <strain evidence="9">CGMCC 1.12777</strain>
    </source>
</reference>
<dbReference type="Proteomes" id="UP000656813">
    <property type="component" value="Unassembled WGS sequence"/>
</dbReference>
<dbReference type="PROSITE" id="PS01063">
    <property type="entry name" value="SIGMA70_ECF"/>
    <property type="match status" value="1"/>
</dbReference>
<evidence type="ECO:0000256" key="2">
    <source>
        <dbReference type="ARBA" id="ARBA00023015"/>
    </source>
</evidence>
<dbReference type="Pfam" id="PF08281">
    <property type="entry name" value="Sigma70_r4_2"/>
    <property type="match status" value="1"/>
</dbReference>
<sequence length="184" mass="21743">MSRGLDETPESMDNEQLLENLMVQYGGAIKKLAYTYVRNWSIAEDITQEVFLSVYKNLHRFRGEASYKTWLYKIAINKSKDALKTRYLRPDKLLKKLKTHEQRHEQSAEEVAMIKDEDKALGERVMALPLKYREVIILYYYEGLKLEEIELYTQLKLSTIKTRLRRARGLLRKMYEEKGGKDIG</sequence>
<evidence type="ECO:0000259" key="8">
    <source>
        <dbReference type="Pfam" id="PF08281"/>
    </source>
</evidence>
<keyword evidence="4 6" id="KW-0238">DNA-binding</keyword>
<protein>
    <recommendedName>
        <fullName evidence="6">RNA polymerase sigma factor</fullName>
    </recommendedName>
</protein>
<dbReference type="EMBL" id="BMFV01000008">
    <property type="protein sequence ID" value="GGH79374.1"/>
    <property type="molecule type" value="Genomic_DNA"/>
</dbReference>
<dbReference type="InterPro" id="IPR013249">
    <property type="entry name" value="RNA_pol_sigma70_r4_t2"/>
</dbReference>
<reference evidence="9" key="2">
    <citation type="submission" date="2020-09" db="EMBL/GenBank/DDBJ databases">
        <authorList>
            <person name="Sun Q."/>
            <person name="Zhou Y."/>
        </authorList>
    </citation>
    <scope>NUCLEOTIDE SEQUENCE</scope>
    <source>
        <strain evidence="9">CGMCC 1.12777</strain>
    </source>
</reference>
<dbReference type="InterPro" id="IPR014284">
    <property type="entry name" value="RNA_pol_sigma-70_dom"/>
</dbReference>
<dbReference type="InterPro" id="IPR036388">
    <property type="entry name" value="WH-like_DNA-bd_sf"/>
</dbReference>
<name>A0A8J2ZVB4_9BACL</name>
<comment type="caution">
    <text evidence="9">The sequence shown here is derived from an EMBL/GenBank/DDBJ whole genome shotgun (WGS) entry which is preliminary data.</text>
</comment>
<feature type="domain" description="RNA polymerase sigma factor 70 region 4 type 2" evidence="8">
    <location>
        <begin position="120"/>
        <end position="168"/>
    </location>
</feature>
<dbReference type="SUPFAM" id="SSF88659">
    <property type="entry name" value="Sigma3 and sigma4 domains of RNA polymerase sigma factors"/>
    <property type="match status" value="1"/>
</dbReference>
<proteinExistence type="inferred from homology"/>
<dbReference type="InterPro" id="IPR000838">
    <property type="entry name" value="RNA_pol_sigma70_ECF_CS"/>
</dbReference>